<feature type="chain" id="PRO_5038653145" evidence="2">
    <location>
        <begin position="22"/>
        <end position="279"/>
    </location>
</feature>
<dbReference type="SUPFAM" id="SSF53850">
    <property type="entry name" value="Periplasmic binding protein-like II"/>
    <property type="match status" value="1"/>
</dbReference>
<evidence type="ECO:0000256" key="1">
    <source>
        <dbReference type="ARBA" id="ARBA00022729"/>
    </source>
</evidence>
<dbReference type="AlphaFoldDB" id="B6G136"/>
<dbReference type="SMART" id="SM00062">
    <property type="entry name" value="PBPb"/>
    <property type="match status" value="1"/>
</dbReference>
<evidence type="ECO:0000313" key="5">
    <source>
        <dbReference type="Proteomes" id="UP000003178"/>
    </source>
</evidence>
<dbReference type="PROSITE" id="PS51257">
    <property type="entry name" value="PROKAR_LIPOPROTEIN"/>
    <property type="match status" value="1"/>
</dbReference>
<reference evidence="4 5" key="2">
    <citation type="submission" date="2008-10" db="EMBL/GenBank/DDBJ databases">
        <title>Draft genome sequence of Clostridium hiranonis (DSM 13275).</title>
        <authorList>
            <person name="Sudarsanam P."/>
            <person name="Ley R."/>
            <person name="Guruge J."/>
            <person name="Turnbaugh P.J."/>
            <person name="Mahowald M."/>
            <person name="Liep D."/>
            <person name="Gordon J."/>
        </authorList>
    </citation>
    <scope>NUCLEOTIDE SEQUENCE [LARGE SCALE GENOMIC DNA]</scope>
    <source>
        <strain evidence="4 5">DSM 13275</strain>
    </source>
</reference>
<reference evidence="4 5" key="1">
    <citation type="submission" date="2008-09" db="EMBL/GenBank/DDBJ databases">
        <authorList>
            <person name="Fulton L."/>
            <person name="Clifton S."/>
            <person name="Fulton B."/>
            <person name="Xu J."/>
            <person name="Minx P."/>
            <person name="Pepin K.H."/>
            <person name="Johnson M."/>
            <person name="Thiruvilangam P."/>
            <person name="Bhonagiri V."/>
            <person name="Nash W.E."/>
            <person name="Mardis E.R."/>
            <person name="Wilson R.K."/>
        </authorList>
    </citation>
    <scope>NUCLEOTIDE SEQUENCE [LARGE SCALE GENOMIC DNA]</scope>
    <source>
        <strain evidence="4 5">DSM 13275</strain>
    </source>
</reference>
<evidence type="ECO:0000256" key="2">
    <source>
        <dbReference type="SAM" id="SignalP"/>
    </source>
</evidence>
<dbReference type="InterPro" id="IPR001638">
    <property type="entry name" value="Solute-binding_3/MltF_N"/>
</dbReference>
<gene>
    <name evidence="4" type="ORF">CLOHIR_01842</name>
</gene>
<feature type="signal peptide" evidence="2">
    <location>
        <begin position="1"/>
        <end position="21"/>
    </location>
</feature>
<name>B6G136_PEPHT</name>
<accession>B6G136</accession>
<dbReference type="PANTHER" id="PTHR35936:SF17">
    <property type="entry name" value="ARGININE-BINDING EXTRACELLULAR PROTEIN ARTP"/>
    <property type="match status" value="1"/>
</dbReference>
<dbReference type="RefSeq" id="WP_006440704.1">
    <property type="nucleotide sequence ID" value="NZ_DS995358.1"/>
</dbReference>
<dbReference type="eggNOG" id="COG0834">
    <property type="taxonomic scope" value="Bacteria"/>
</dbReference>
<dbReference type="HOGENOM" id="CLU_019602_18_2_9"/>
<sequence>MKMKKLISLGMAMVLSLGLVACSGGEDKEASTSSTSDKLEQVKESGKLVVGIYPDYPPFEFHSTANGSDEIAGVDKDLGEAIAKELGVEAEFKEITFDGLIGALKADKIDIILSGMSPTPERDKSVDFTDLYYTGKNIVAVKEGEEDKIKSVDELKNLKIAVQKGSIQEAYVTKLGCTSIKSLEAIPDVMTELKNGNVDAVVVNDTVGILNMQEMGGLVQANLELPNGDSEEGMAAAIKQDDNNKAFLEAVNKAVNNFKSNEFEKSLKENTDLATKENK</sequence>
<dbReference type="Pfam" id="PF00497">
    <property type="entry name" value="SBP_bac_3"/>
    <property type="match status" value="1"/>
</dbReference>
<evidence type="ECO:0000259" key="3">
    <source>
        <dbReference type="SMART" id="SM00062"/>
    </source>
</evidence>
<dbReference type="STRING" id="500633.CLOHIR_01842"/>
<proteinExistence type="predicted"/>
<keyword evidence="1 2" id="KW-0732">Signal</keyword>
<dbReference type="Gene3D" id="3.40.190.10">
    <property type="entry name" value="Periplasmic binding protein-like II"/>
    <property type="match status" value="2"/>
</dbReference>
<comment type="caution">
    <text evidence="4">The sequence shown here is derived from an EMBL/GenBank/DDBJ whole genome shotgun (WGS) entry which is preliminary data.</text>
</comment>
<dbReference type="PANTHER" id="PTHR35936">
    <property type="entry name" value="MEMBRANE-BOUND LYTIC MUREIN TRANSGLYCOSYLASE F"/>
    <property type="match status" value="1"/>
</dbReference>
<organism evidence="4 5">
    <name type="scientific">Peptacetobacter hiranonis (strain DSM 13275 / JCM 10541 / KCTC 15199 / TO-931)</name>
    <name type="common">Clostridium hiranonis</name>
    <dbReference type="NCBI Taxonomy" id="500633"/>
    <lineage>
        <taxon>Bacteria</taxon>
        <taxon>Bacillati</taxon>
        <taxon>Bacillota</taxon>
        <taxon>Clostridia</taxon>
        <taxon>Peptostreptococcales</taxon>
        <taxon>Peptostreptococcaceae</taxon>
        <taxon>Peptacetobacter</taxon>
    </lineage>
</organism>
<keyword evidence="5" id="KW-1185">Reference proteome</keyword>
<dbReference type="EMBL" id="ABWP01000071">
    <property type="protein sequence ID" value="EEA84442.1"/>
    <property type="molecule type" value="Genomic_DNA"/>
</dbReference>
<feature type="domain" description="Solute-binding protein family 3/N-terminal" evidence="3">
    <location>
        <begin position="47"/>
        <end position="270"/>
    </location>
</feature>
<dbReference type="Proteomes" id="UP000003178">
    <property type="component" value="Unassembled WGS sequence"/>
</dbReference>
<evidence type="ECO:0000313" key="4">
    <source>
        <dbReference type="EMBL" id="EEA84442.1"/>
    </source>
</evidence>
<protein>
    <submittedName>
        <fullName evidence="4">ABC transporter, substrate-binding protein, family 3</fullName>
    </submittedName>
</protein>
<dbReference type="OrthoDB" id="9774451at2"/>